<dbReference type="AlphaFoldDB" id="A0A7I9VGS8"/>
<name>A0A7I9VGS8_9BACT</name>
<dbReference type="Proteomes" id="UP000503640">
    <property type="component" value="Unassembled WGS sequence"/>
</dbReference>
<sequence length="165" mass="17499">MVTAGAIAVGCFILFLTFTKVQRGIAAREASVDRKTEVIAQVGKLAEGFRQAQAERAQLEAKLRGPPLQLMSFVAQTGQRLGIEVTDLRPGTPGAAGTGAANPVAEETVEVNLAKLELPKLAALLQELERGPGVVKVRRLALRTRTDDPNAVDATIVVATYQLKG</sequence>
<reference evidence="2" key="1">
    <citation type="journal article" date="2020" name="Appl. Environ. Microbiol.">
        <title>Diazotrophic Anaeromyxobacter Isolates from Soils.</title>
        <authorList>
            <person name="Masuda Y."/>
            <person name="Yamanaka H."/>
            <person name="Xu Z.X."/>
            <person name="Shiratori Y."/>
            <person name="Aono T."/>
            <person name="Amachi S."/>
            <person name="Senoo K."/>
            <person name="Itoh H."/>
        </authorList>
    </citation>
    <scope>NUCLEOTIDE SEQUENCE [LARGE SCALE GENOMIC DNA]</scope>
    <source>
        <strain evidence="2">R267</strain>
    </source>
</reference>
<evidence type="ECO:0000313" key="2">
    <source>
        <dbReference type="Proteomes" id="UP000503640"/>
    </source>
</evidence>
<keyword evidence="2" id="KW-1185">Reference proteome</keyword>
<dbReference type="EMBL" id="BJTG01000001">
    <property type="protein sequence ID" value="GEJ55602.1"/>
    <property type="molecule type" value="Genomic_DNA"/>
</dbReference>
<evidence type="ECO:0008006" key="3">
    <source>
        <dbReference type="Google" id="ProtNLM"/>
    </source>
</evidence>
<protein>
    <recommendedName>
        <fullName evidence="3">General secretion pathway protein M</fullName>
    </recommendedName>
</protein>
<evidence type="ECO:0000313" key="1">
    <source>
        <dbReference type="EMBL" id="GEJ55602.1"/>
    </source>
</evidence>
<comment type="caution">
    <text evidence="1">The sequence shown here is derived from an EMBL/GenBank/DDBJ whole genome shotgun (WGS) entry which is preliminary data.</text>
</comment>
<gene>
    <name evidence="1" type="ORF">AMYX_03430</name>
</gene>
<accession>A0A7I9VGS8</accession>
<proteinExistence type="predicted"/>
<organism evidence="1 2">
    <name type="scientific">Anaeromyxobacter diazotrophicus</name>
    <dbReference type="NCBI Taxonomy" id="2590199"/>
    <lineage>
        <taxon>Bacteria</taxon>
        <taxon>Pseudomonadati</taxon>
        <taxon>Myxococcota</taxon>
        <taxon>Myxococcia</taxon>
        <taxon>Myxococcales</taxon>
        <taxon>Cystobacterineae</taxon>
        <taxon>Anaeromyxobacteraceae</taxon>
        <taxon>Anaeromyxobacter</taxon>
    </lineage>
</organism>